<feature type="compositionally biased region" description="Polar residues" evidence="1">
    <location>
        <begin position="249"/>
        <end position="261"/>
    </location>
</feature>
<proteinExistence type="predicted"/>
<evidence type="ECO:0000313" key="3">
    <source>
        <dbReference type="EMBL" id="KIM36040.1"/>
    </source>
</evidence>
<gene>
    <name evidence="3" type="ORF">M413DRAFT_51579</name>
</gene>
<feature type="signal peptide" evidence="2">
    <location>
        <begin position="1"/>
        <end position="18"/>
    </location>
</feature>
<feature type="region of interest" description="Disordered" evidence="1">
    <location>
        <begin position="207"/>
        <end position="261"/>
    </location>
</feature>
<evidence type="ECO:0000256" key="1">
    <source>
        <dbReference type="SAM" id="MobiDB-lite"/>
    </source>
</evidence>
<evidence type="ECO:0000313" key="4">
    <source>
        <dbReference type="Proteomes" id="UP000053424"/>
    </source>
</evidence>
<feature type="chain" id="PRO_5002172681" evidence="2">
    <location>
        <begin position="19"/>
        <end position="261"/>
    </location>
</feature>
<protein>
    <submittedName>
        <fullName evidence="3">Uncharacterized protein</fullName>
    </submittedName>
</protein>
<keyword evidence="2" id="KW-0732">Signal</keyword>
<evidence type="ECO:0000256" key="2">
    <source>
        <dbReference type="SAM" id="SignalP"/>
    </source>
</evidence>
<dbReference type="HOGENOM" id="CLU_1067718_0_0_1"/>
<name>A0A0C3BH29_HEBCY</name>
<dbReference type="OrthoDB" id="3045283at2759"/>
<dbReference type="EMBL" id="KN831810">
    <property type="protein sequence ID" value="KIM36040.1"/>
    <property type="molecule type" value="Genomic_DNA"/>
</dbReference>
<keyword evidence="4" id="KW-1185">Reference proteome</keyword>
<accession>A0A0C3BH29</accession>
<dbReference type="Proteomes" id="UP000053424">
    <property type="component" value="Unassembled WGS sequence"/>
</dbReference>
<feature type="non-terminal residue" evidence="3">
    <location>
        <position position="1"/>
    </location>
</feature>
<reference evidence="4" key="2">
    <citation type="submission" date="2015-01" db="EMBL/GenBank/DDBJ databases">
        <title>Evolutionary Origins and Diversification of the Mycorrhizal Mutualists.</title>
        <authorList>
            <consortium name="DOE Joint Genome Institute"/>
            <consortium name="Mycorrhizal Genomics Consortium"/>
            <person name="Kohler A."/>
            <person name="Kuo A."/>
            <person name="Nagy L.G."/>
            <person name="Floudas D."/>
            <person name="Copeland A."/>
            <person name="Barry K.W."/>
            <person name="Cichocki N."/>
            <person name="Veneault-Fourrey C."/>
            <person name="LaButti K."/>
            <person name="Lindquist E.A."/>
            <person name="Lipzen A."/>
            <person name="Lundell T."/>
            <person name="Morin E."/>
            <person name="Murat C."/>
            <person name="Riley R."/>
            <person name="Ohm R."/>
            <person name="Sun H."/>
            <person name="Tunlid A."/>
            <person name="Henrissat B."/>
            <person name="Grigoriev I.V."/>
            <person name="Hibbett D.S."/>
            <person name="Martin F."/>
        </authorList>
    </citation>
    <scope>NUCLEOTIDE SEQUENCE [LARGE SCALE GENOMIC DNA]</scope>
    <source>
        <strain evidence="4">h7</strain>
    </source>
</reference>
<reference evidence="3 4" key="1">
    <citation type="submission" date="2014-04" db="EMBL/GenBank/DDBJ databases">
        <authorList>
            <consortium name="DOE Joint Genome Institute"/>
            <person name="Kuo A."/>
            <person name="Gay G."/>
            <person name="Dore J."/>
            <person name="Kohler A."/>
            <person name="Nagy L.G."/>
            <person name="Floudas D."/>
            <person name="Copeland A."/>
            <person name="Barry K.W."/>
            <person name="Cichocki N."/>
            <person name="Veneault-Fourrey C."/>
            <person name="LaButti K."/>
            <person name="Lindquist E.A."/>
            <person name="Lipzen A."/>
            <person name="Lundell T."/>
            <person name="Morin E."/>
            <person name="Murat C."/>
            <person name="Sun H."/>
            <person name="Tunlid A."/>
            <person name="Henrissat B."/>
            <person name="Grigoriev I.V."/>
            <person name="Hibbett D.S."/>
            <person name="Martin F."/>
            <person name="Nordberg H.P."/>
            <person name="Cantor M.N."/>
            <person name="Hua S.X."/>
        </authorList>
    </citation>
    <scope>NUCLEOTIDE SEQUENCE [LARGE SCALE GENOMIC DNA]</scope>
    <source>
        <strain evidence="4">h7</strain>
    </source>
</reference>
<organism evidence="3 4">
    <name type="scientific">Hebeloma cylindrosporum</name>
    <dbReference type="NCBI Taxonomy" id="76867"/>
    <lineage>
        <taxon>Eukaryota</taxon>
        <taxon>Fungi</taxon>
        <taxon>Dikarya</taxon>
        <taxon>Basidiomycota</taxon>
        <taxon>Agaricomycotina</taxon>
        <taxon>Agaricomycetes</taxon>
        <taxon>Agaricomycetidae</taxon>
        <taxon>Agaricales</taxon>
        <taxon>Agaricineae</taxon>
        <taxon>Hymenogastraceae</taxon>
        <taxon>Hebeloma</taxon>
    </lineage>
</organism>
<dbReference type="AlphaFoldDB" id="A0A0C3BH29"/>
<sequence length="261" mass="28508">MRWSLILSAFIVVQGTLSFVCVALPVPPSSQNLEKRARRVGPTVPSNVYRENAKHHVHAYEFTGLGDKGKIKETSKVEMKTLEEGHAYAHGDDHVFEMQMFHKHLDDHKINYATLDPGFQKKLTDIMNGPGNMALIPGSVNQSKGQLIKHGLKGKEIKRNNVRDAYALKSYDTAHSTAAKLDAAFKEHGHDFGEMTFTHTLKKTFQDAGLHPRPSHPASANQHIPASSGSSSHAQDHSNSHPSVPGHSNPGSSSASTSQAN</sequence>